<accession>A0A0A0BSB3</accession>
<dbReference type="OrthoDB" id="5241264at2"/>
<dbReference type="SUPFAM" id="SSF55729">
    <property type="entry name" value="Acyl-CoA N-acyltransferases (Nat)"/>
    <property type="match status" value="1"/>
</dbReference>
<keyword evidence="3" id="KW-1185">Reference proteome</keyword>
<feature type="domain" description="N-acetyltransferase" evidence="1">
    <location>
        <begin position="147"/>
        <end position="291"/>
    </location>
</feature>
<dbReference type="InterPro" id="IPR025289">
    <property type="entry name" value="DUF4081"/>
</dbReference>
<dbReference type="Pfam" id="PF00583">
    <property type="entry name" value="Acetyltransf_1"/>
    <property type="match status" value="1"/>
</dbReference>
<gene>
    <name evidence="2" type="ORF">N868_10880</name>
</gene>
<dbReference type="Pfam" id="PF13312">
    <property type="entry name" value="DUF4081"/>
    <property type="match status" value="1"/>
</dbReference>
<comment type="caution">
    <text evidence="2">The sequence shown here is derived from an EMBL/GenBank/DDBJ whole genome shotgun (WGS) entry which is preliminary data.</text>
</comment>
<sequence length="291" mass="31031">MGPWGVDVRGNGAAVNGVDLREALGVCDRDPVGSVLAASRIESALADGGDRAGSSLWGFRRDGRLDAVCWAGANLVPVCAEGDVEAVDAFARAALRQGRRSSSIVGPAWAVLALWDRLEPSWGTAREVRPDQPSLVLDGPPLVEPDPDVRAARPDEIGIVLPACVHMFVEEVGYSPVEGGSTAYESRVRALIAEQRSFVRVGTGERGPHVVFKAELGAVTRRVAQVQGVWVTPSLRGRGLAAPGMAAVTELARLRFAPSVSLYVNSYNERALATYRRVGFRQVGTYATVLF</sequence>
<organism evidence="2 3">
    <name type="scientific">Cellulomonas carbonis T26</name>
    <dbReference type="NCBI Taxonomy" id="947969"/>
    <lineage>
        <taxon>Bacteria</taxon>
        <taxon>Bacillati</taxon>
        <taxon>Actinomycetota</taxon>
        <taxon>Actinomycetes</taxon>
        <taxon>Micrococcales</taxon>
        <taxon>Cellulomonadaceae</taxon>
        <taxon>Cellulomonas</taxon>
    </lineage>
</organism>
<reference evidence="2 3" key="1">
    <citation type="submission" date="2013-08" db="EMBL/GenBank/DDBJ databases">
        <title>Genome sequencing of Cellulomonas carbonis T26.</title>
        <authorList>
            <person name="Chen F."/>
            <person name="Li Y."/>
            <person name="Wang G."/>
        </authorList>
    </citation>
    <scope>NUCLEOTIDE SEQUENCE [LARGE SCALE GENOMIC DNA]</scope>
    <source>
        <strain evidence="2 3">T26</strain>
    </source>
</reference>
<protein>
    <submittedName>
        <fullName evidence="2">GCN5 family acetyltransferase</fullName>
    </submittedName>
</protein>
<dbReference type="EMBL" id="AXCY01000024">
    <property type="protein sequence ID" value="KGM11328.1"/>
    <property type="molecule type" value="Genomic_DNA"/>
</dbReference>
<dbReference type="AlphaFoldDB" id="A0A0A0BSB3"/>
<dbReference type="Proteomes" id="UP000029839">
    <property type="component" value="Unassembled WGS sequence"/>
</dbReference>
<name>A0A0A0BSB3_9CELL</name>
<evidence type="ECO:0000313" key="2">
    <source>
        <dbReference type="EMBL" id="KGM11328.1"/>
    </source>
</evidence>
<reference evidence="2 3" key="2">
    <citation type="journal article" date="2015" name="Stand. Genomic Sci.">
        <title>Draft genome sequence of Cellulomonas carbonis T26(T) and comparative analysis of six Cellulomonas genomes.</title>
        <authorList>
            <person name="Zhuang W."/>
            <person name="Zhang S."/>
            <person name="Xia X."/>
            <person name="Wang G."/>
        </authorList>
    </citation>
    <scope>NUCLEOTIDE SEQUENCE [LARGE SCALE GENOMIC DNA]</scope>
    <source>
        <strain evidence="2 3">T26</strain>
    </source>
</reference>
<dbReference type="InterPro" id="IPR000182">
    <property type="entry name" value="GNAT_dom"/>
</dbReference>
<evidence type="ECO:0000313" key="3">
    <source>
        <dbReference type="Proteomes" id="UP000029839"/>
    </source>
</evidence>
<dbReference type="Gene3D" id="3.40.630.30">
    <property type="match status" value="1"/>
</dbReference>
<dbReference type="PROSITE" id="PS51186">
    <property type="entry name" value="GNAT"/>
    <property type="match status" value="1"/>
</dbReference>
<evidence type="ECO:0000259" key="1">
    <source>
        <dbReference type="PROSITE" id="PS51186"/>
    </source>
</evidence>
<dbReference type="RefSeq" id="WP_043604993.1">
    <property type="nucleotide sequence ID" value="NZ_AXCY01000024.1"/>
</dbReference>
<dbReference type="InterPro" id="IPR016794">
    <property type="entry name" value="UCP21603_acetyltransf"/>
</dbReference>
<dbReference type="GO" id="GO:0016747">
    <property type="term" value="F:acyltransferase activity, transferring groups other than amino-acyl groups"/>
    <property type="evidence" value="ECO:0007669"/>
    <property type="project" value="InterPro"/>
</dbReference>
<dbReference type="InterPro" id="IPR016181">
    <property type="entry name" value="Acyl_CoA_acyltransferase"/>
</dbReference>
<keyword evidence="2" id="KW-0808">Transferase</keyword>
<dbReference type="PIRSF" id="PIRSF021603">
    <property type="entry name" value="UCP21603_acetyltransf"/>
    <property type="match status" value="1"/>
</dbReference>
<proteinExistence type="predicted"/>